<dbReference type="InterPro" id="IPR050410">
    <property type="entry name" value="CCR4/nocturin_mRNA_transcr"/>
</dbReference>
<dbReference type="Gene3D" id="3.60.10.10">
    <property type="entry name" value="Endonuclease/exonuclease/phosphatase"/>
    <property type="match status" value="1"/>
</dbReference>
<dbReference type="PANTHER" id="PTHR12121:SF100">
    <property type="entry name" value="POLY(A)-SPECIFIC RIBONUCLEASE"/>
    <property type="match status" value="1"/>
</dbReference>
<sequence>MATRASGGGRGAEAAPASLVGGRTRRQGLAQPPSAPAAAPAPAGTAAPAPGRQRLTVFLHHSIPAVGVRSGVWGSRLAHLGLRLTRGAGPEPGTRLAVVGFGGGGEGSGGDGAGSSGGGGGAFDPFSAEAEDLLFSLRRSAAAAVTPAAAAGALSPGVSPNTAAAAGARHVAAATVSRGTSRSPGPSGPRPTGSGGSAGGSGSGSGGGGRAGDGGGPATVSTSGSGAGAGGGGAGAGTASAAAAAAAVPEGGVPYGEAVTRTWSDPDRVRLVGEGWLTACARRGTLLDPAPYDVRQERPKRTAAAEAEAQGLHAADAAAAVGPGADGAGGFVRPSKRRRLPPGVAEAVAAAVAAERAQRQRNPAAANRGAAAAAAALRGLPQGGEGSSDDGAPAAGGGESGAEAAGEQPCRGAPAAGPEAAPPPRRWVAPRLAPQPGAAVLVPLEPQPLGWWDPCRGAFVPFPDHTGRPRPQPSTPAAPVPEQRLEAVPQLQPQYGPAVRVVSYNVLGNTACMTSGLAAAADPAARALLDMSYRGPRLLQEMRSYGADVFCLQEVDASVFQLWLQPWADAEEYEALYLPRGGTRLLGSSEPAPPPRFQPFPPSPGGGGRKRRRQGAGGGGGRDASSSRARAQPRDQAGPLPNETDGVAVLVRRAALEVVAARCEELASRAVDDGSPLWPSLRHKGVVGLLVLLRHRGGQGGQVQAGEEVGGGAGAAAGSAGAGAGAGPDRKTDVKGTAGGNGGSGDGGGGGGGRGGGGEFLVAATHLWWDPRLPDVKAAQAALLCAAAADFLRSRGPPEESAPVVLCGDLNTRWAAFGPSTYDKGVSYDGCLVGGVYELLSQGSLPPAHPHHPVARLQANARVSLDTAGLCLASALFTAQGREPPLTVCTRTYRDCLDYIWVSRGRWAITAVLDMPYTYGSDPRLDGQAAGEDARAGSDARESEEGLGAEGGRGGFRGDAVGARSGARPVRHVPPIPDASWPSDHLAIGVELRLVGTAGGVVVESGLGRGYVG</sequence>
<feature type="region of interest" description="Disordered" evidence="1">
    <location>
        <begin position="701"/>
        <end position="754"/>
    </location>
</feature>
<name>A0A836BYS2_9CHLO</name>
<dbReference type="SUPFAM" id="SSF56219">
    <property type="entry name" value="DNase I-like"/>
    <property type="match status" value="1"/>
</dbReference>
<feature type="compositionally biased region" description="Gly residues" evidence="1">
    <location>
        <begin position="1"/>
        <end position="11"/>
    </location>
</feature>
<protein>
    <recommendedName>
        <fullName evidence="2">Endonuclease/exonuclease/phosphatase domain-containing protein</fullName>
    </recommendedName>
</protein>
<organism evidence="3 4">
    <name type="scientific">Edaphochlamys debaryana</name>
    <dbReference type="NCBI Taxonomy" id="47281"/>
    <lineage>
        <taxon>Eukaryota</taxon>
        <taxon>Viridiplantae</taxon>
        <taxon>Chlorophyta</taxon>
        <taxon>core chlorophytes</taxon>
        <taxon>Chlorophyceae</taxon>
        <taxon>CS clade</taxon>
        <taxon>Chlamydomonadales</taxon>
        <taxon>Chlamydomonadales incertae sedis</taxon>
        <taxon>Edaphochlamys</taxon>
    </lineage>
</organism>
<dbReference type="Proteomes" id="UP000612055">
    <property type="component" value="Unassembled WGS sequence"/>
</dbReference>
<accession>A0A836BYS2</accession>
<dbReference type="AlphaFoldDB" id="A0A836BYS2"/>
<dbReference type="InterPro" id="IPR005135">
    <property type="entry name" value="Endo/exonuclease/phosphatase"/>
</dbReference>
<comment type="caution">
    <text evidence="3">The sequence shown here is derived from an EMBL/GenBank/DDBJ whole genome shotgun (WGS) entry which is preliminary data.</text>
</comment>
<feature type="compositionally biased region" description="Pro residues" evidence="1">
    <location>
        <begin position="591"/>
        <end position="604"/>
    </location>
</feature>
<proteinExistence type="predicted"/>
<feature type="region of interest" description="Disordered" evidence="1">
    <location>
        <begin position="169"/>
        <end position="237"/>
    </location>
</feature>
<feature type="region of interest" description="Disordered" evidence="1">
    <location>
        <begin position="380"/>
        <end position="430"/>
    </location>
</feature>
<feature type="compositionally biased region" description="Gly residues" evidence="1">
    <location>
        <begin position="701"/>
        <end position="726"/>
    </location>
</feature>
<feature type="compositionally biased region" description="Low complexity" evidence="1">
    <location>
        <begin position="30"/>
        <end position="49"/>
    </location>
</feature>
<feature type="compositionally biased region" description="Basic and acidic residues" evidence="1">
    <location>
        <begin position="932"/>
        <end position="944"/>
    </location>
</feature>
<reference evidence="3" key="1">
    <citation type="journal article" date="2020" name="bioRxiv">
        <title>Comparative genomics of Chlamydomonas.</title>
        <authorList>
            <person name="Craig R.J."/>
            <person name="Hasan A.R."/>
            <person name="Ness R.W."/>
            <person name="Keightley P.D."/>
        </authorList>
    </citation>
    <scope>NUCLEOTIDE SEQUENCE</scope>
    <source>
        <strain evidence="3">CCAP 11/70</strain>
    </source>
</reference>
<dbReference type="PANTHER" id="PTHR12121">
    <property type="entry name" value="CARBON CATABOLITE REPRESSOR PROTEIN 4"/>
    <property type="match status" value="1"/>
</dbReference>
<feature type="compositionally biased region" description="Gly residues" evidence="1">
    <location>
        <begin position="225"/>
        <end position="236"/>
    </location>
</feature>
<feature type="region of interest" description="Disordered" evidence="1">
    <location>
        <begin position="586"/>
        <end position="644"/>
    </location>
</feature>
<feature type="compositionally biased region" description="Gly residues" evidence="1">
    <location>
        <begin position="193"/>
        <end position="217"/>
    </location>
</feature>
<gene>
    <name evidence="3" type="ORF">HYH03_009213</name>
</gene>
<feature type="compositionally biased region" description="Gly residues" evidence="1">
    <location>
        <begin position="948"/>
        <end position="957"/>
    </location>
</feature>
<dbReference type="EMBL" id="JAEHOE010000044">
    <property type="protein sequence ID" value="KAG2492549.1"/>
    <property type="molecule type" value="Genomic_DNA"/>
</dbReference>
<evidence type="ECO:0000313" key="3">
    <source>
        <dbReference type="EMBL" id="KAG2492549.1"/>
    </source>
</evidence>
<feature type="compositionally biased region" description="Low complexity" evidence="1">
    <location>
        <begin position="623"/>
        <end position="637"/>
    </location>
</feature>
<evidence type="ECO:0000259" key="2">
    <source>
        <dbReference type="Pfam" id="PF03372"/>
    </source>
</evidence>
<feature type="region of interest" description="Disordered" evidence="1">
    <location>
        <begin position="924"/>
        <end position="978"/>
    </location>
</feature>
<dbReference type="OrthoDB" id="552489at2759"/>
<evidence type="ECO:0000256" key="1">
    <source>
        <dbReference type="SAM" id="MobiDB-lite"/>
    </source>
</evidence>
<feature type="region of interest" description="Disordered" evidence="1">
    <location>
        <begin position="1"/>
        <end position="49"/>
    </location>
</feature>
<evidence type="ECO:0000313" key="4">
    <source>
        <dbReference type="Proteomes" id="UP000612055"/>
    </source>
</evidence>
<feature type="compositionally biased region" description="Gly residues" evidence="1">
    <location>
        <begin position="737"/>
        <end position="754"/>
    </location>
</feature>
<keyword evidence="4" id="KW-1185">Reference proteome</keyword>
<feature type="compositionally biased region" description="Low complexity" evidence="1">
    <location>
        <begin position="169"/>
        <end position="185"/>
    </location>
</feature>
<dbReference type="Pfam" id="PF03372">
    <property type="entry name" value="Exo_endo_phos"/>
    <property type="match status" value="1"/>
</dbReference>
<dbReference type="GO" id="GO:0000175">
    <property type="term" value="F:3'-5'-RNA exonuclease activity"/>
    <property type="evidence" value="ECO:0007669"/>
    <property type="project" value="TreeGrafter"/>
</dbReference>
<feature type="compositionally biased region" description="Low complexity" evidence="1">
    <location>
        <begin position="401"/>
        <end position="419"/>
    </location>
</feature>
<feature type="domain" description="Endonuclease/exonuclease/phosphatase" evidence="2">
    <location>
        <begin position="502"/>
        <end position="914"/>
    </location>
</feature>
<dbReference type="InterPro" id="IPR036691">
    <property type="entry name" value="Endo/exonu/phosph_ase_sf"/>
</dbReference>